<dbReference type="Proteomes" id="UP000198755">
    <property type="component" value="Unassembled WGS sequence"/>
</dbReference>
<evidence type="ECO:0000259" key="1">
    <source>
        <dbReference type="Pfam" id="PF04248"/>
    </source>
</evidence>
<organism evidence="2 3">
    <name type="scientific">Methylocapsa palsarum</name>
    <dbReference type="NCBI Taxonomy" id="1612308"/>
    <lineage>
        <taxon>Bacteria</taxon>
        <taxon>Pseudomonadati</taxon>
        <taxon>Pseudomonadota</taxon>
        <taxon>Alphaproteobacteria</taxon>
        <taxon>Hyphomicrobiales</taxon>
        <taxon>Beijerinckiaceae</taxon>
        <taxon>Methylocapsa</taxon>
    </lineage>
</organism>
<dbReference type="PANTHER" id="PTHR34310">
    <property type="entry name" value="DUF427 DOMAIN PROTEIN (AFU_ORTHOLOGUE AFUA_3G02220)"/>
    <property type="match status" value="1"/>
</dbReference>
<accession>A0A1I4D859</accession>
<evidence type="ECO:0000313" key="2">
    <source>
        <dbReference type="EMBL" id="SFK89183.1"/>
    </source>
</evidence>
<proteinExistence type="predicted"/>
<name>A0A1I4D859_9HYPH</name>
<dbReference type="PANTHER" id="PTHR34310:SF5">
    <property type="entry name" value="DUF427 DOMAIN PROTEIN (AFU_ORTHOLOGUE AFUA_3G02220)"/>
    <property type="match status" value="1"/>
</dbReference>
<dbReference type="AlphaFoldDB" id="A0A1I4D859"/>
<dbReference type="InterPro" id="IPR038694">
    <property type="entry name" value="DUF427_sf"/>
</dbReference>
<dbReference type="EMBL" id="FOSN01000042">
    <property type="protein sequence ID" value="SFK89183.1"/>
    <property type="molecule type" value="Genomic_DNA"/>
</dbReference>
<dbReference type="Gene3D" id="2.170.150.40">
    <property type="entry name" value="Domain of unknown function (DUF427)"/>
    <property type="match status" value="1"/>
</dbReference>
<keyword evidence="3" id="KW-1185">Reference proteome</keyword>
<evidence type="ECO:0000313" key="3">
    <source>
        <dbReference type="Proteomes" id="UP000198755"/>
    </source>
</evidence>
<gene>
    <name evidence="2" type="ORF">SAMN05444581_1427</name>
</gene>
<feature type="domain" description="DUF427" evidence="1">
    <location>
        <begin position="42"/>
        <end position="128"/>
    </location>
</feature>
<sequence length="134" mass="14949">MVVISFATYEIKIGTILGLLYYEHNNPCGTRGASVGAETNMIKAVWNGKIIAESERTEIVEGNHYFPPDAVRQEFVQPSETRTHCPWKGEAHYYSLLVDGQTNVDAAWYYPDPKPAAKSISGRIAFWKGVKIVA</sequence>
<dbReference type="Pfam" id="PF04248">
    <property type="entry name" value="NTP_transf_9"/>
    <property type="match status" value="1"/>
</dbReference>
<dbReference type="InterPro" id="IPR007361">
    <property type="entry name" value="DUF427"/>
</dbReference>
<dbReference type="STRING" id="1612308.SAMN05444581_1427"/>
<reference evidence="2 3" key="1">
    <citation type="submission" date="2016-10" db="EMBL/GenBank/DDBJ databases">
        <authorList>
            <person name="de Groot N.N."/>
        </authorList>
    </citation>
    <scope>NUCLEOTIDE SEQUENCE [LARGE SCALE GENOMIC DNA]</scope>
    <source>
        <strain evidence="2 3">NE2</strain>
    </source>
</reference>
<protein>
    <submittedName>
        <fullName evidence="2">Uncharacterized conserved protein, DUF427 family</fullName>
    </submittedName>
</protein>